<organism evidence="2 3">
    <name type="scientific">Marispirochaeta aestuarii</name>
    <dbReference type="NCBI Taxonomy" id="1963862"/>
    <lineage>
        <taxon>Bacteria</taxon>
        <taxon>Pseudomonadati</taxon>
        <taxon>Spirochaetota</taxon>
        <taxon>Spirochaetia</taxon>
        <taxon>Spirochaetales</taxon>
        <taxon>Spirochaetaceae</taxon>
        <taxon>Marispirochaeta</taxon>
    </lineage>
</organism>
<feature type="transmembrane region" description="Helical" evidence="1">
    <location>
        <begin position="6"/>
        <end position="28"/>
    </location>
</feature>
<comment type="caution">
    <text evidence="2">The sequence shown here is derived from an EMBL/GenBank/DDBJ whole genome shotgun (WGS) entry which is preliminary data.</text>
</comment>
<accession>A0A1Y1RTV1</accession>
<dbReference type="AlphaFoldDB" id="A0A1Y1RTV1"/>
<keyword evidence="1" id="KW-0472">Membrane</keyword>
<keyword evidence="3" id="KW-1185">Reference proteome</keyword>
<evidence type="ECO:0000313" key="2">
    <source>
        <dbReference type="EMBL" id="ORC27216.1"/>
    </source>
</evidence>
<gene>
    <name evidence="2" type="ORF">B4O97_19055</name>
</gene>
<feature type="transmembrane region" description="Helical" evidence="1">
    <location>
        <begin position="49"/>
        <end position="72"/>
    </location>
</feature>
<reference evidence="2 3" key="1">
    <citation type="submission" date="2017-03" db="EMBL/GenBank/DDBJ databases">
        <title>Draft Genome sequence of Marispirochaeta sp. strain JC444.</title>
        <authorList>
            <person name="Shivani Y."/>
            <person name="Subhash Y."/>
            <person name="Sasikala C."/>
            <person name="Ramana C."/>
        </authorList>
    </citation>
    <scope>NUCLEOTIDE SEQUENCE [LARGE SCALE GENOMIC DNA]</scope>
    <source>
        <strain evidence="2 3">JC444</strain>
    </source>
</reference>
<protein>
    <submittedName>
        <fullName evidence="2">Uncharacterized protein</fullName>
    </submittedName>
</protein>
<dbReference type="EMBL" id="MWQY01000052">
    <property type="protein sequence ID" value="ORC27216.1"/>
    <property type="molecule type" value="Genomic_DNA"/>
</dbReference>
<keyword evidence="1" id="KW-1133">Transmembrane helix</keyword>
<name>A0A1Y1RTV1_9SPIO</name>
<dbReference type="RefSeq" id="WP_083053105.1">
    <property type="nucleotide sequence ID" value="NZ_MWQY01000052.1"/>
</dbReference>
<dbReference type="Proteomes" id="UP000192343">
    <property type="component" value="Unassembled WGS sequence"/>
</dbReference>
<keyword evidence="1" id="KW-0812">Transmembrane</keyword>
<evidence type="ECO:0000256" key="1">
    <source>
        <dbReference type="SAM" id="Phobius"/>
    </source>
</evidence>
<evidence type="ECO:0000313" key="3">
    <source>
        <dbReference type="Proteomes" id="UP000192343"/>
    </source>
</evidence>
<sequence length="74" mass="8305">MTSQLFLDVIIFIFIGLFTFGIGMELIFKAPDKIRRRQDLSAQKKQSMLTGAIIVGWIVIASGVLSILIFLFNV</sequence>
<proteinExistence type="predicted"/>